<evidence type="ECO:0000259" key="2">
    <source>
        <dbReference type="SMART" id="SM00014"/>
    </source>
</evidence>
<accession>A0A919YEF9</accession>
<protein>
    <submittedName>
        <fullName evidence="3">Phosphatidylglycerophosphatase B</fullName>
    </submittedName>
</protein>
<dbReference type="PANTHER" id="PTHR14969">
    <property type="entry name" value="SPHINGOSINE-1-PHOSPHATE PHOSPHOHYDROLASE"/>
    <property type="match status" value="1"/>
</dbReference>
<evidence type="ECO:0000313" key="4">
    <source>
        <dbReference type="Proteomes" id="UP000682811"/>
    </source>
</evidence>
<dbReference type="Gene3D" id="1.20.144.10">
    <property type="entry name" value="Phosphatidic acid phosphatase type 2/haloperoxidase"/>
    <property type="match status" value="2"/>
</dbReference>
<dbReference type="RefSeq" id="WP_212978852.1">
    <property type="nucleotide sequence ID" value="NZ_AP025343.1"/>
</dbReference>
<evidence type="ECO:0000313" key="3">
    <source>
        <dbReference type="EMBL" id="GIO48158.1"/>
    </source>
</evidence>
<name>A0A919YEF9_9BACL</name>
<dbReference type="InterPro" id="IPR000326">
    <property type="entry name" value="PAP2/HPO"/>
</dbReference>
<dbReference type="SUPFAM" id="SSF48317">
    <property type="entry name" value="Acid phosphatase/Vanadium-dependent haloperoxidase"/>
    <property type="match status" value="1"/>
</dbReference>
<dbReference type="Pfam" id="PF01569">
    <property type="entry name" value="PAP2"/>
    <property type="match status" value="1"/>
</dbReference>
<dbReference type="InterPro" id="IPR036938">
    <property type="entry name" value="PAP2/HPO_sf"/>
</dbReference>
<evidence type="ECO:0000256" key="1">
    <source>
        <dbReference type="SAM" id="Phobius"/>
    </source>
</evidence>
<gene>
    <name evidence="3" type="primary">pgpB</name>
    <name evidence="3" type="ORF">J34TS1_29230</name>
</gene>
<sequence>MNLRRGRPDKLVITSIISGVIFIMIMLLVITNNIAWFDDAIISLVQGLENDRLTSFMKFLSFIGSSLMSVMIFVVVFLFLMIVLKHRRELIMFLVTVGGSELWNLILKNIIQRARPNTHRLVEITGFSFPSGHSMAAFALYGAITFLLWRHIPRYAGRIAMITAGIALTLLIGISRIYLGVHYPSDVIGGYAASATWLMICIVCFRKWSFVK</sequence>
<feature type="domain" description="Phosphatidic acid phosphatase type 2/haloperoxidase" evidence="2">
    <location>
        <begin position="90"/>
        <end position="202"/>
    </location>
</feature>
<organism evidence="3 4">
    <name type="scientific">Paenibacillus azoreducens</name>
    <dbReference type="NCBI Taxonomy" id="116718"/>
    <lineage>
        <taxon>Bacteria</taxon>
        <taxon>Bacillati</taxon>
        <taxon>Bacillota</taxon>
        <taxon>Bacilli</taxon>
        <taxon>Bacillales</taxon>
        <taxon>Paenibacillaceae</taxon>
        <taxon>Paenibacillus</taxon>
    </lineage>
</organism>
<keyword evidence="1" id="KW-0472">Membrane</keyword>
<proteinExistence type="predicted"/>
<dbReference type="PANTHER" id="PTHR14969:SF13">
    <property type="entry name" value="AT30094P"/>
    <property type="match status" value="1"/>
</dbReference>
<feature type="transmembrane region" description="Helical" evidence="1">
    <location>
        <begin position="131"/>
        <end position="149"/>
    </location>
</feature>
<dbReference type="EMBL" id="BORT01000011">
    <property type="protein sequence ID" value="GIO48158.1"/>
    <property type="molecule type" value="Genomic_DNA"/>
</dbReference>
<reference evidence="3 4" key="1">
    <citation type="submission" date="2021-03" db="EMBL/GenBank/DDBJ databases">
        <title>Antimicrobial resistance genes in bacteria isolated from Japanese honey, and their potential for conferring macrolide and lincosamide resistance in the American foulbrood pathogen Paenibacillus larvae.</title>
        <authorList>
            <person name="Okamoto M."/>
            <person name="Kumagai M."/>
            <person name="Kanamori H."/>
            <person name="Takamatsu D."/>
        </authorList>
    </citation>
    <scope>NUCLEOTIDE SEQUENCE [LARGE SCALE GENOMIC DNA]</scope>
    <source>
        <strain evidence="3 4">J34TS1</strain>
    </source>
</reference>
<comment type="caution">
    <text evidence="3">The sequence shown here is derived from an EMBL/GenBank/DDBJ whole genome shotgun (WGS) entry which is preliminary data.</text>
</comment>
<feature type="transmembrane region" description="Helical" evidence="1">
    <location>
        <begin position="12"/>
        <end position="36"/>
    </location>
</feature>
<dbReference type="CDD" id="cd03392">
    <property type="entry name" value="PAP2_like_2"/>
    <property type="match status" value="1"/>
</dbReference>
<feature type="transmembrane region" description="Helical" evidence="1">
    <location>
        <begin position="161"/>
        <end position="181"/>
    </location>
</feature>
<feature type="transmembrane region" description="Helical" evidence="1">
    <location>
        <begin position="90"/>
        <end position="111"/>
    </location>
</feature>
<keyword evidence="1" id="KW-0812">Transmembrane</keyword>
<keyword evidence="1" id="KW-1133">Transmembrane helix</keyword>
<dbReference type="SMART" id="SM00014">
    <property type="entry name" value="acidPPc"/>
    <property type="match status" value="1"/>
</dbReference>
<keyword evidence="4" id="KW-1185">Reference proteome</keyword>
<dbReference type="Proteomes" id="UP000682811">
    <property type="component" value="Unassembled WGS sequence"/>
</dbReference>
<feature type="transmembrane region" description="Helical" evidence="1">
    <location>
        <begin position="56"/>
        <end position="83"/>
    </location>
</feature>
<dbReference type="AlphaFoldDB" id="A0A919YEF9"/>
<feature type="transmembrane region" description="Helical" evidence="1">
    <location>
        <begin position="187"/>
        <end position="205"/>
    </location>
</feature>